<name>A0ABR2H3K9_9EUKA</name>
<sequence>MKFNYLFLMIFNIKDY</sequence>
<keyword evidence="2" id="KW-1185">Reference proteome</keyword>
<accession>A0ABR2H3K9</accession>
<dbReference type="EMBL" id="JAPFFF010000045">
    <property type="protein sequence ID" value="KAK8840426.1"/>
    <property type="molecule type" value="Genomic_DNA"/>
</dbReference>
<comment type="caution">
    <text evidence="1">The sequence shown here is derived from an EMBL/GenBank/DDBJ whole genome shotgun (WGS) entry which is preliminary data.</text>
</comment>
<reference evidence="1 2" key="1">
    <citation type="submission" date="2024-04" db="EMBL/GenBank/DDBJ databases">
        <title>Tritrichomonas musculus Genome.</title>
        <authorList>
            <person name="Alves-Ferreira E."/>
            <person name="Grigg M."/>
            <person name="Lorenzi H."/>
            <person name="Galac M."/>
        </authorList>
    </citation>
    <scope>NUCLEOTIDE SEQUENCE [LARGE SCALE GENOMIC DNA]</scope>
    <source>
        <strain evidence="1 2">EAF2021</strain>
    </source>
</reference>
<organism evidence="1 2">
    <name type="scientific">Tritrichomonas musculus</name>
    <dbReference type="NCBI Taxonomy" id="1915356"/>
    <lineage>
        <taxon>Eukaryota</taxon>
        <taxon>Metamonada</taxon>
        <taxon>Parabasalia</taxon>
        <taxon>Tritrichomonadida</taxon>
        <taxon>Tritrichomonadidae</taxon>
        <taxon>Tritrichomonas</taxon>
    </lineage>
</organism>
<evidence type="ECO:0000313" key="2">
    <source>
        <dbReference type="Proteomes" id="UP001470230"/>
    </source>
</evidence>
<dbReference type="Proteomes" id="UP001470230">
    <property type="component" value="Unassembled WGS sequence"/>
</dbReference>
<evidence type="ECO:0000313" key="1">
    <source>
        <dbReference type="EMBL" id="KAK8840426.1"/>
    </source>
</evidence>
<proteinExistence type="predicted"/>
<gene>
    <name evidence="1" type="ORF">M9Y10_030630</name>
</gene>
<protein>
    <submittedName>
        <fullName evidence="1">Uncharacterized protein</fullName>
    </submittedName>
</protein>